<feature type="compositionally biased region" description="Basic and acidic residues" evidence="7">
    <location>
        <begin position="10"/>
        <end position="24"/>
    </location>
</feature>
<comment type="cofactor">
    <cofactor evidence="1 6">
        <name>(R)-lipoate</name>
        <dbReference type="ChEBI" id="CHEBI:83088"/>
    </cofactor>
</comment>
<dbReference type="PANTHER" id="PTHR43178">
    <property type="entry name" value="DIHYDROLIPOAMIDE ACETYLTRANSFERASE COMPONENT OF PYRUVATE DEHYDROGENASE COMPLEX"/>
    <property type="match status" value="1"/>
</dbReference>
<dbReference type="Gene3D" id="2.40.50.100">
    <property type="match status" value="1"/>
</dbReference>
<dbReference type="Pfam" id="PF00198">
    <property type="entry name" value="2-oxoacid_dh"/>
    <property type="match status" value="1"/>
</dbReference>
<comment type="similarity">
    <text evidence="2 6">Belongs to the 2-oxoacid dehydrogenase family.</text>
</comment>
<evidence type="ECO:0000256" key="4">
    <source>
        <dbReference type="ARBA" id="ARBA00022823"/>
    </source>
</evidence>
<evidence type="ECO:0000256" key="5">
    <source>
        <dbReference type="ARBA" id="ARBA00023315"/>
    </source>
</evidence>
<keyword evidence="5 6" id="KW-0012">Acyltransferase</keyword>
<dbReference type="InterPro" id="IPR001078">
    <property type="entry name" value="2-oxoacid_DH_actylTfrase"/>
</dbReference>
<dbReference type="InterPro" id="IPR000089">
    <property type="entry name" value="Biotin_lipoyl"/>
</dbReference>
<name>A0ABN2N5K1_9MICO</name>
<evidence type="ECO:0000313" key="9">
    <source>
        <dbReference type="EMBL" id="GAA1852040.1"/>
    </source>
</evidence>
<dbReference type="PROSITE" id="PS50968">
    <property type="entry name" value="BIOTINYL_LIPOYL"/>
    <property type="match status" value="1"/>
</dbReference>
<dbReference type="Pfam" id="PF00364">
    <property type="entry name" value="Biotin_lipoyl"/>
    <property type="match status" value="1"/>
</dbReference>
<dbReference type="EMBL" id="BAAANL010000001">
    <property type="protein sequence ID" value="GAA1852040.1"/>
    <property type="molecule type" value="Genomic_DNA"/>
</dbReference>
<keyword evidence="4 6" id="KW-0450">Lipoyl</keyword>
<dbReference type="InterPro" id="IPR050743">
    <property type="entry name" value="2-oxoacid_DH_E2_comp"/>
</dbReference>
<evidence type="ECO:0000313" key="10">
    <source>
        <dbReference type="Proteomes" id="UP001501094"/>
    </source>
</evidence>
<feature type="compositionally biased region" description="Low complexity" evidence="7">
    <location>
        <begin position="240"/>
        <end position="254"/>
    </location>
</feature>
<evidence type="ECO:0000256" key="7">
    <source>
        <dbReference type="SAM" id="MobiDB-lite"/>
    </source>
</evidence>
<dbReference type="SUPFAM" id="SSF52777">
    <property type="entry name" value="CoA-dependent acyltransferases"/>
    <property type="match status" value="1"/>
</dbReference>
<sequence>MTGNGGAPGQDDRPGAGAPRDRGTTRTFTLPDLGEGLTEAEVVRWLVAEGDDVTVDQAVAEVETAKSLVEVPTPYAGVVTRLCAAEGDTLEVGLPLLEVGERDGAPVARADDAALPTAGADAAGRAMHTGGDAPAADPADGSTPVWADDARPAVRAGGDEVSAVGAGGDAAHEVPGPAAAGGAELTGAPQVASSSLDEAYREEERAGSGNVLVGFGTQGGGASGPRRRRRPRKPEELAHPPRAAVPPEAAAAPPAETRVAMSGFQRAAAAAMSRSRAEIPEATIWVDVDFTALCELRATHHEGPGLLAYLARFVVAALADHPVLNARVDTERQEIVQLGTVNLGLAVQGERGLIAPAVLGAERMTTARLDAAIRDVVARAREGRTTAEELTAGTFTLNNYGGLGVDGSAPIINHPQVAMLGVGRVIDRPWVVDGQVTPRRIAQVSFVFDHRVCDGVEAAAFLRAVTGAVEDPSSAIGSL</sequence>
<feature type="region of interest" description="Disordered" evidence="7">
    <location>
        <begin position="1"/>
        <end position="34"/>
    </location>
</feature>
<organism evidence="9 10">
    <name type="scientific">Myceligenerans crystallogenes</name>
    <dbReference type="NCBI Taxonomy" id="316335"/>
    <lineage>
        <taxon>Bacteria</taxon>
        <taxon>Bacillati</taxon>
        <taxon>Actinomycetota</taxon>
        <taxon>Actinomycetes</taxon>
        <taxon>Micrococcales</taxon>
        <taxon>Promicromonosporaceae</taxon>
        <taxon>Myceligenerans</taxon>
    </lineage>
</organism>
<dbReference type="Gene3D" id="3.30.559.10">
    <property type="entry name" value="Chloramphenicol acetyltransferase-like domain"/>
    <property type="match status" value="1"/>
</dbReference>
<keyword evidence="3 6" id="KW-0808">Transferase</keyword>
<accession>A0ABN2N5K1</accession>
<evidence type="ECO:0000256" key="1">
    <source>
        <dbReference type="ARBA" id="ARBA00001938"/>
    </source>
</evidence>
<dbReference type="EC" id="2.3.1.-" evidence="6"/>
<keyword evidence="10" id="KW-1185">Reference proteome</keyword>
<evidence type="ECO:0000259" key="8">
    <source>
        <dbReference type="PROSITE" id="PS50968"/>
    </source>
</evidence>
<dbReference type="Proteomes" id="UP001501094">
    <property type="component" value="Unassembled WGS sequence"/>
</dbReference>
<dbReference type="CDD" id="cd06849">
    <property type="entry name" value="lipoyl_domain"/>
    <property type="match status" value="1"/>
</dbReference>
<feature type="domain" description="Lipoyl-binding" evidence="8">
    <location>
        <begin position="25"/>
        <end position="100"/>
    </location>
</feature>
<evidence type="ECO:0000256" key="2">
    <source>
        <dbReference type="ARBA" id="ARBA00007317"/>
    </source>
</evidence>
<proteinExistence type="inferred from homology"/>
<dbReference type="SUPFAM" id="SSF51230">
    <property type="entry name" value="Single hybrid motif"/>
    <property type="match status" value="1"/>
</dbReference>
<comment type="caution">
    <text evidence="9">The sequence shown here is derived from an EMBL/GenBank/DDBJ whole genome shotgun (WGS) entry which is preliminary data.</text>
</comment>
<evidence type="ECO:0000256" key="3">
    <source>
        <dbReference type="ARBA" id="ARBA00022679"/>
    </source>
</evidence>
<dbReference type="InterPro" id="IPR011053">
    <property type="entry name" value="Single_hybrid_motif"/>
</dbReference>
<gene>
    <name evidence="9" type="ORF">GCM10009751_05750</name>
</gene>
<evidence type="ECO:0000256" key="6">
    <source>
        <dbReference type="RuleBase" id="RU003423"/>
    </source>
</evidence>
<dbReference type="InterPro" id="IPR023213">
    <property type="entry name" value="CAT-like_dom_sf"/>
</dbReference>
<dbReference type="RefSeq" id="WP_344099312.1">
    <property type="nucleotide sequence ID" value="NZ_BAAANL010000001.1"/>
</dbReference>
<feature type="compositionally biased region" description="Low complexity" evidence="7">
    <location>
        <begin position="173"/>
        <end position="189"/>
    </location>
</feature>
<protein>
    <recommendedName>
        <fullName evidence="6">Dihydrolipoamide acetyltransferase component of pyruvate dehydrogenase complex</fullName>
        <ecNumber evidence="6">2.3.1.-</ecNumber>
    </recommendedName>
</protein>
<reference evidence="9 10" key="1">
    <citation type="journal article" date="2019" name="Int. J. Syst. Evol. Microbiol.">
        <title>The Global Catalogue of Microorganisms (GCM) 10K type strain sequencing project: providing services to taxonomists for standard genome sequencing and annotation.</title>
        <authorList>
            <consortium name="The Broad Institute Genomics Platform"/>
            <consortium name="The Broad Institute Genome Sequencing Center for Infectious Disease"/>
            <person name="Wu L."/>
            <person name="Ma J."/>
        </authorList>
    </citation>
    <scope>NUCLEOTIDE SEQUENCE [LARGE SCALE GENOMIC DNA]</scope>
    <source>
        <strain evidence="9 10">JCM 14326</strain>
    </source>
</reference>
<dbReference type="PANTHER" id="PTHR43178:SF5">
    <property type="entry name" value="LIPOAMIDE ACYLTRANSFERASE COMPONENT OF BRANCHED-CHAIN ALPHA-KETO ACID DEHYDROGENASE COMPLEX, MITOCHONDRIAL"/>
    <property type="match status" value="1"/>
</dbReference>
<feature type="compositionally biased region" description="Low complexity" evidence="7">
    <location>
        <begin position="119"/>
        <end position="141"/>
    </location>
</feature>
<feature type="region of interest" description="Disordered" evidence="7">
    <location>
        <begin position="119"/>
        <end position="254"/>
    </location>
</feature>